<reference evidence="2 3" key="1">
    <citation type="submission" date="2019-09" db="EMBL/GenBank/DDBJ databases">
        <title>Actinomadura physcomitrii sp. nov., a novel actinomycete isolated from moss [Physcomitrium sphaericum (Ludw) Fuernr].</title>
        <authorList>
            <person name="Liu C."/>
            <person name="Zhuang X."/>
        </authorList>
    </citation>
    <scope>NUCLEOTIDE SEQUENCE [LARGE SCALE GENOMIC DNA]</scope>
    <source>
        <strain evidence="2 3">CYP1-1B</strain>
    </source>
</reference>
<evidence type="ECO:0000256" key="1">
    <source>
        <dbReference type="SAM" id="MobiDB-lite"/>
    </source>
</evidence>
<gene>
    <name evidence="2" type="ORF">F9B16_09730</name>
</gene>
<sequence length="107" mass="10000">MRAGGWSAGGGAASSGGCSWTGTDELDGAGVVADGVDAETSGVGIVPDGLGLADGDIDGEAVPDGVVLGVGLGEGEGDREAFGRVLVGAGVARLGDGGAGLVACGRW</sequence>
<protein>
    <submittedName>
        <fullName evidence="2">Uncharacterized protein</fullName>
    </submittedName>
</protein>
<dbReference type="Proteomes" id="UP000483004">
    <property type="component" value="Unassembled WGS sequence"/>
</dbReference>
<feature type="region of interest" description="Disordered" evidence="1">
    <location>
        <begin position="1"/>
        <end position="20"/>
    </location>
</feature>
<keyword evidence="3" id="KW-1185">Reference proteome</keyword>
<comment type="caution">
    <text evidence="2">The sequence shown here is derived from an EMBL/GenBank/DDBJ whole genome shotgun (WGS) entry which is preliminary data.</text>
</comment>
<accession>A0A6L3W2H7</accession>
<evidence type="ECO:0000313" key="3">
    <source>
        <dbReference type="Proteomes" id="UP000483004"/>
    </source>
</evidence>
<dbReference type="RefSeq" id="WP_151539672.1">
    <property type="nucleotide sequence ID" value="NZ_WBMR01000019.1"/>
</dbReference>
<proteinExistence type="predicted"/>
<evidence type="ECO:0000313" key="2">
    <source>
        <dbReference type="EMBL" id="KAB2384717.1"/>
    </source>
</evidence>
<dbReference type="AlphaFoldDB" id="A0A6L3W2H7"/>
<dbReference type="PROSITE" id="PS51257">
    <property type="entry name" value="PROKAR_LIPOPROTEIN"/>
    <property type="match status" value="1"/>
</dbReference>
<dbReference type="EMBL" id="WBMR01000019">
    <property type="protein sequence ID" value="KAB2384717.1"/>
    <property type="molecule type" value="Genomic_DNA"/>
</dbReference>
<name>A0A6L3W2H7_9ACTN</name>
<feature type="compositionally biased region" description="Gly residues" evidence="1">
    <location>
        <begin position="1"/>
        <end position="14"/>
    </location>
</feature>
<organism evidence="2 3">
    <name type="scientific">Actinomadura montaniterrae</name>
    <dbReference type="NCBI Taxonomy" id="1803903"/>
    <lineage>
        <taxon>Bacteria</taxon>
        <taxon>Bacillati</taxon>
        <taxon>Actinomycetota</taxon>
        <taxon>Actinomycetes</taxon>
        <taxon>Streptosporangiales</taxon>
        <taxon>Thermomonosporaceae</taxon>
        <taxon>Actinomadura</taxon>
    </lineage>
</organism>